<dbReference type="InterPro" id="IPR036526">
    <property type="entry name" value="C-N_Hydrolase_sf"/>
</dbReference>
<evidence type="ECO:0000313" key="2">
    <source>
        <dbReference type="EMBL" id="TDD26227.1"/>
    </source>
</evidence>
<dbReference type="Gene3D" id="3.60.110.10">
    <property type="entry name" value="Carbon-nitrogen hydrolase"/>
    <property type="match status" value="1"/>
</dbReference>
<protein>
    <submittedName>
        <fullName evidence="2">Carbon-nitrogen hydrolase family protein</fullName>
    </submittedName>
</protein>
<dbReference type="SUPFAM" id="SSF56317">
    <property type="entry name" value="Carbon-nitrogen hydrolase"/>
    <property type="match status" value="1"/>
</dbReference>
<dbReference type="OrthoDB" id="3517850at2"/>
<sequence length="273" mass="29464">MSHSGNVKILLVQPPRWSPDGHANFDAIEELVASHAGDVMVLPELAGSSLPRAGYLARVRSLARRSGMAVVGGSHYDGPVHRGPVNRGPVNRGPVNRGVNSGAVNRGAVFGADGTLLAEYDKVHPYGVELLSGVLPGRPSAGFELHGRRLRVLLCADLWYSASLAGHDGLDAVLVPAFSVTRWDGPAPARELWRHMSVARAYEFMTYVAVSDWHHEATYLGHPCAGVTGFADPCPRTHEGFFSGPPVAAVSAYDLDFDRLDAFRHDRAERGFR</sequence>
<dbReference type="InterPro" id="IPR003010">
    <property type="entry name" value="C-N_Hydrolase"/>
</dbReference>
<name>A0A4V2YG99_9ACTN</name>
<dbReference type="EMBL" id="SMKP01000002">
    <property type="protein sequence ID" value="TDD26227.1"/>
    <property type="molecule type" value="Genomic_DNA"/>
</dbReference>
<comment type="caution">
    <text evidence="2">The sequence shown here is derived from an EMBL/GenBank/DDBJ whole genome shotgun (WGS) entry which is preliminary data.</text>
</comment>
<feature type="domain" description="CN hydrolase" evidence="1">
    <location>
        <begin position="7"/>
        <end position="257"/>
    </location>
</feature>
<accession>A0A4V2YG99</accession>
<keyword evidence="2" id="KW-0378">Hydrolase</keyword>
<reference evidence="2 3" key="1">
    <citation type="submission" date="2019-03" db="EMBL/GenBank/DDBJ databases">
        <title>Draft genome sequences of novel Actinobacteria.</title>
        <authorList>
            <person name="Sahin N."/>
            <person name="Ay H."/>
            <person name="Saygin H."/>
        </authorList>
    </citation>
    <scope>NUCLEOTIDE SEQUENCE [LARGE SCALE GENOMIC DNA]</scope>
    <source>
        <strain evidence="2 3">KC712</strain>
    </source>
</reference>
<organism evidence="2 3">
    <name type="scientific">Nonomuraea diastatica</name>
    <dbReference type="NCBI Taxonomy" id="1848329"/>
    <lineage>
        <taxon>Bacteria</taxon>
        <taxon>Bacillati</taxon>
        <taxon>Actinomycetota</taxon>
        <taxon>Actinomycetes</taxon>
        <taxon>Streptosporangiales</taxon>
        <taxon>Streptosporangiaceae</taxon>
        <taxon>Nonomuraea</taxon>
    </lineage>
</organism>
<evidence type="ECO:0000313" key="3">
    <source>
        <dbReference type="Proteomes" id="UP000294543"/>
    </source>
</evidence>
<dbReference type="CDD" id="cd07197">
    <property type="entry name" value="nitrilase"/>
    <property type="match status" value="1"/>
</dbReference>
<dbReference type="GO" id="GO:0016787">
    <property type="term" value="F:hydrolase activity"/>
    <property type="evidence" value="ECO:0007669"/>
    <property type="project" value="UniProtKB-KW"/>
</dbReference>
<dbReference type="PROSITE" id="PS50263">
    <property type="entry name" value="CN_HYDROLASE"/>
    <property type="match status" value="1"/>
</dbReference>
<proteinExistence type="predicted"/>
<dbReference type="AlphaFoldDB" id="A0A4V2YG99"/>
<evidence type="ECO:0000259" key="1">
    <source>
        <dbReference type="PROSITE" id="PS50263"/>
    </source>
</evidence>
<gene>
    <name evidence="2" type="ORF">E1294_01130</name>
</gene>
<dbReference type="Proteomes" id="UP000294543">
    <property type="component" value="Unassembled WGS sequence"/>
</dbReference>
<dbReference type="Pfam" id="PF00795">
    <property type="entry name" value="CN_hydrolase"/>
    <property type="match status" value="1"/>
</dbReference>
<keyword evidence="3" id="KW-1185">Reference proteome</keyword>